<evidence type="ECO:0000313" key="2">
    <source>
        <dbReference type="Proteomes" id="UP000287687"/>
    </source>
</evidence>
<evidence type="ECO:0000313" key="1">
    <source>
        <dbReference type="EMBL" id="RWX78238.1"/>
    </source>
</evidence>
<dbReference type="AlphaFoldDB" id="A0A444LGU3"/>
<keyword evidence="2" id="KW-1185">Reference proteome</keyword>
<dbReference type="Proteomes" id="UP000287687">
    <property type="component" value="Unassembled WGS sequence"/>
</dbReference>
<dbReference type="SUPFAM" id="SSF53474">
    <property type="entry name" value="alpha/beta-Hydrolases"/>
    <property type="match status" value="1"/>
</dbReference>
<comment type="caution">
    <text evidence="1">The sequence shown here is derived from an EMBL/GenBank/DDBJ whole genome shotgun (WGS) entry which is preliminary data.</text>
</comment>
<evidence type="ECO:0008006" key="3">
    <source>
        <dbReference type="Google" id="ProtNLM"/>
    </source>
</evidence>
<dbReference type="RefSeq" id="WP_128442216.1">
    <property type="nucleotide sequence ID" value="NZ_SBIP01000002.1"/>
</dbReference>
<reference evidence="1 2" key="1">
    <citation type="submission" date="2019-01" db="EMBL/GenBank/DDBJ databases">
        <title>The draft genome of Rhizobium sp. 24NR.</title>
        <authorList>
            <person name="Liu L."/>
            <person name="Liang L."/>
            <person name="Shi S."/>
            <person name="Xu L."/>
            <person name="Wang X."/>
            <person name="Li L."/>
            <person name="Zhang X."/>
        </authorList>
    </citation>
    <scope>NUCLEOTIDE SEQUENCE [LARGE SCALE GENOMIC DNA]</scope>
    <source>
        <strain evidence="1 2">24NR</strain>
    </source>
</reference>
<organism evidence="1 2">
    <name type="scientific">Neorhizobium lilium</name>
    <dbReference type="NCBI Taxonomy" id="2503024"/>
    <lineage>
        <taxon>Bacteria</taxon>
        <taxon>Pseudomonadati</taxon>
        <taxon>Pseudomonadota</taxon>
        <taxon>Alphaproteobacteria</taxon>
        <taxon>Hyphomicrobiales</taxon>
        <taxon>Rhizobiaceae</taxon>
        <taxon>Rhizobium/Agrobacterium group</taxon>
        <taxon>Neorhizobium</taxon>
    </lineage>
</organism>
<dbReference type="OrthoDB" id="8357395at2"/>
<accession>A0A444LGU3</accession>
<name>A0A444LGU3_9HYPH</name>
<dbReference type="InterPro" id="IPR029058">
    <property type="entry name" value="AB_hydrolase_fold"/>
</dbReference>
<protein>
    <recommendedName>
        <fullName evidence="3">Alpha/beta hydrolase</fullName>
    </recommendedName>
</protein>
<dbReference type="EMBL" id="SBIP01000002">
    <property type="protein sequence ID" value="RWX78238.1"/>
    <property type="molecule type" value="Genomic_DNA"/>
</dbReference>
<sequence length="280" mass="30848">MSGFFQDTTSHGIRLNYSQTPLSDINIGDLRSKIHELNLLSEQLGCVVFEGQKSNKTDLVIFAGNLERFSMLSAARDVSSRVFYFQDTASWWYGGSSLLPDIRGISAFLLEHVRNRNCLIFGQSSGGYAALVSGALIPHADVLACSPQTFSDSMLKRRLHVAPSIGVQYAPDYLLDIEALYAASNRTGIAAAIFAASEFQNPYRSHLWMDHLHLAKTLRVPSIESFLADAANHSIVFQRAGVFSECLKKLLSIGGKRAELKLAAIRKLVNGMRMEDVSSD</sequence>
<proteinExistence type="predicted"/>
<gene>
    <name evidence="1" type="ORF">EPK99_06270</name>
</gene>